<dbReference type="GO" id="GO:0001510">
    <property type="term" value="P:RNA methylation"/>
    <property type="evidence" value="ECO:0007669"/>
    <property type="project" value="InterPro"/>
</dbReference>
<feature type="region of interest" description="Disordered" evidence="14">
    <location>
        <begin position="456"/>
        <end position="539"/>
    </location>
</feature>
<dbReference type="InterPro" id="IPR023267">
    <property type="entry name" value="RCMT"/>
</dbReference>
<dbReference type="InterPro" id="IPR001678">
    <property type="entry name" value="MeTrfase_RsmB-F_NOP2_dom"/>
</dbReference>
<dbReference type="PROSITE" id="PS50160">
    <property type="entry name" value="DNA_LIGASE_A3"/>
    <property type="match status" value="1"/>
</dbReference>
<dbReference type="EC" id="6.5.1.1" evidence="12"/>
<evidence type="ECO:0000259" key="15">
    <source>
        <dbReference type="PROSITE" id="PS50160"/>
    </source>
</evidence>
<comment type="caution">
    <text evidence="17">The sequence shown here is derived from an EMBL/GenBank/DDBJ whole genome shotgun (WGS) entry which is preliminary data.</text>
</comment>
<keyword evidence="2 12" id="KW-0436">Ligase</keyword>
<protein>
    <recommendedName>
        <fullName evidence="12">DNA ligase</fullName>
        <ecNumber evidence="12">6.5.1.1</ecNumber>
    </recommendedName>
</protein>
<keyword evidence="8 12" id="KW-0067">ATP-binding</keyword>
<feature type="binding site" evidence="11">
    <location>
        <position position="160"/>
    </location>
    <ligand>
        <name>S-adenosyl-L-methionine</name>
        <dbReference type="ChEBI" id="CHEBI:59789"/>
    </ligand>
</feature>
<evidence type="ECO:0000256" key="10">
    <source>
        <dbReference type="ARBA" id="ARBA00034003"/>
    </source>
</evidence>
<evidence type="ECO:0000256" key="3">
    <source>
        <dbReference type="ARBA" id="ARBA00022603"/>
    </source>
</evidence>
<dbReference type="FunFam" id="2.40.50.140:FF:000062">
    <property type="entry name" value="DNA ligase"/>
    <property type="match status" value="1"/>
</dbReference>
<keyword evidence="3 11" id="KW-0489">Methyltransferase</keyword>
<dbReference type="SUPFAM" id="SSF53335">
    <property type="entry name" value="S-adenosyl-L-methionine-dependent methyltransferases"/>
    <property type="match status" value="1"/>
</dbReference>
<feature type="region of interest" description="Disordered" evidence="14">
    <location>
        <begin position="1074"/>
        <end position="1113"/>
    </location>
</feature>
<evidence type="ECO:0000256" key="12">
    <source>
        <dbReference type="RuleBase" id="RU000617"/>
    </source>
</evidence>
<dbReference type="GO" id="GO:0008173">
    <property type="term" value="F:RNA methyltransferase activity"/>
    <property type="evidence" value="ECO:0007669"/>
    <property type="project" value="InterPro"/>
</dbReference>
<dbReference type="CDD" id="cd07969">
    <property type="entry name" value="OBF_DNA_ligase_I"/>
    <property type="match status" value="1"/>
</dbReference>
<evidence type="ECO:0000256" key="1">
    <source>
        <dbReference type="ARBA" id="ARBA00007572"/>
    </source>
</evidence>
<dbReference type="PROSITE" id="PS51686">
    <property type="entry name" value="SAM_MT_RSMB_NOP"/>
    <property type="match status" value="1"/>
</dbReference>
<dbReference type="VEuPathDB" id="FungiDB:BTJ68_01325"/>
<dbReference type="InterPro" id="IPR016059">
    <property type="entry name" value="DNA_ligase_ATP-dep_CS"/>
</dbReference>
<dbReference type="Pfam" id="PF04675">
    <property type="entry name" value="DNA_ligase_A_N"/>
    <property type="match status" value="1"/>
</dbReference>
<dbReference type="Pfam" id="PF04679">
    <property type="entry name" value="DNA_ligase_A_C"/>
    <property type="match status" value="1"/>
</dbReference>
<organism evidence="17 18">
    <name type="scientific">Hortaea werneckii</name>
    <name type="common">Black yeast</name>
    <name type="synonym">Cladosporium werneckii</name>
    <dbReference type="NCBI Taxonomy" id="91943"/>
    <lineage>
        <taxon>Eukaryota</taxon>
        <taxon>Fungi</taxon>
        <taxon>Dikarya</taxon>
        <taxon>Ascomycota</taxon>
        <taxon>Pezizomycotina</taxon>
        <taxon>Dothideomycetes</taxon>
        <taxon>Dothideomycetidae</taxon>
        <taxon>Mycosphaerellales</taxon>
        <taxon>Teratosphaeriaceae</taxon>
        <taxon>Hortaea</taxon>
    </lineage>
</organism>
<keyword evidence="12" id="KW-0233">DNA recombination</keyword>
<dbReference type="GO" id="GO:0006273">
    <property type="term" value="P:lagging strand elongation"/>
    <property type="evidence" value="ECO:0007669"/>
    <property type="project" value="TreeGrafter"/>
</dbReference>
<feature type="compositionally biased region" description="Basic residues" evidence="14">
    <location>
        <begin position="1086"/>
        <end position="1097"/>
    </location>
</feature>
<reference evidence="17 18" key="1">
    <citation type="journal article" date="2018" name="BMC Genomics">
        <title>Genomic evidence for intraspecific hybridization in a clonal and extremely halotolerant yeast.</title>
        <authorList>
            <person name="Gostincar C."/>
            <person name="Stajich J.E."/>
            <person name="Zupancic J."/>
            <person name="Zalar P."/>
            <person name="Gunde-Cimerman N."/>
        </authorList>
    </citation>
    <scope>NUCLEOTIDE SEQUENCE [LARGE SCALE GENOMIC DNA]</scope>
    <source>
        <strain evidence="17 18">EXF-151</strain>
    </source>
</reference>
<dbReference type="GO" id="GO:0005524">
    <property type="term" value="F:ATP binding"/>
    <property type="evidence" value="ECO:0007669"/>
    <property type="project" value="UniProtKB-KW"/>
</dbReference>
<evidence type="ECO:0000259" key="16">
    <source>
        <dbReference type="PROSITE" id="PS51686"/>
    </source>
</evidence>
<keyword evidence="6" id="KW-0235">DNA replication</keyword>
<keyword evidence="4 11" id="KW-0808">Transferase</keyword>
<evidence type="ECO:0000256" key="11">
    <source>
        <dbReference type="PROSITE-ProRule" id="PRU01023"/>
    </source>
</evidence>
<evidence type="ECO:0000256" key="5">
    <source>
        <dbReference type="ARBA" id="ARBA00022691"/>
    </source>
</evidence>
<dbReference type="SUPFAM" id="SSF56091">
    <property type="entry name" value="DNA ligase/mRNA capping enzyme, catalytic domain"/>
    <property type="match status" value="1"/>
</dbReference>
<dbReference type="Gene3D" id="2.40.50.140">
    <property type="entry name" value="Nucleic acid-binding proteins"/>
    <property type="match status" value="1"/>
</dbReference>
<dbReference type="FunFam" id="3.30.470.30:FF:000018">
    <property type="entry name" value="DNA ligase"/>
    <property type="match status" value="1"/>
</dbReference>
<proteinExistence type="inferred from homology"/>
<keyword evidence="5 11" id="KW-0949">S-adenosyl-L-methionine</keyword>
<dbReference type="InterPro" id="IPR036599">
    <property type="entry name" value="DNA_ligase_N_sf"/>
</dbReference>
<dbReference type="GO" id="GO:0003677">
    <property type="term" value="F:DNA binding"/>
    <property type="evidence" value="ECO:0007669"/>
    <property type="project" value="InterPro"/>
</dbReference>
<dbReference type="InterPro" id="IPR029063">
    <property type="entry name" value="SAM-dependent_MTases_sf"/>
</dbReference>
<dbReference type="GO" id="GO:0005634">
    <property type="term" value="C:nucleus"/>
    <property type="evidence" value="ECO:0007669"/>
    <property type="project" value="TreeGrafter"/>
</dbReference>
<dbReference type="CDD" id="cd07900">
    <property type="entry name" value="Adenylation_DNA_ligase_I_Euk"/>
    <property type="match status" value="1"/>
</dbReference>
<dbReference type="NCBIfam" id="TIGR00574">
    <property type="entry name" value="dnl1"/>
    <property type="match status" value="1"/>
</dbReference>
<dbReference type="Pfam" id="PF01189">
    <property type="entry name" value="Methyltr_RsmB-F"/>
    <property type="match status" value="1"/>
</dbReference>
<dbReference type="InterPro" id="IPR012309">
    <property type="entry name" value="DNA_ligase_ATP-dep_C"/>
</dbReference>
<gene>
    <name evidence="17" type="ORF">D0865_00078</name>
</gene>
<dbReference type="PANTHER" id="PTHR45674">
    <property type="entry name" value="DNA LIGASE 1/3 FAMILY MEMBER"/>
    <property type="match status" value="1"/>
</dbReference>
<dbReference type="PANTHER" id="PTHR45674:SF9">
    <property type="entry name" value="DNA LIGASE 3"/>
    <property type="match status" value="1"/>
</dbReference>
<dbReference type="GO" id="GO:0003910">
    <property type="term" value="F:DNA ligase (ATP) activity"/>
    <property type="evidence" value="ECO:0007669"/>
    <property type="project" value="UniProtKB-EC"/>
</dbReference>
<feature type="active site" description="Nucleophile" evidence="11">
    <location>
        <position position="273"/>
    </location>
</feature>
<evidence type="ECO:0000256" key="2">
    <source>
        <dbReference type="ARBA" id="ARBA00022598"/>
    </source>
</evidence>
<feature type="compositionally biased region" description="Basic and acidic residues" evidence="14">
    <location>
        <begin position="519"/>
        <end position="534"/>
    </location>
</feature>
<feature type="binding site" evidence="11">
    <location>
        <position position="210"/>
    </location>
    <ligand>
        <name>S-adenosyl-L-methionine</name>
        <dbReference type="ChEBI" id="CHEBI:59789"/>
    </ligand>
</feature>
<evidence type="ECO:0000256" key="8">
    <source>
        <dbReference type="ARBA" id="ARBA00022840"/>
    </source>
</evidence>
<feature type="domain" description="ATP-dependent DNA ligase family profile" evidence="15">
    <location>
        <begin position="975"/>
        <end position="1177"/>
    </location>
</feature>
<dbReference type="OrthoDB" id="206088at2759"/>
<dbReference type="InterPro" id="IPR012308">
    <property type="entry name" value="DNA_ligase_ATP-dep_N"/>
</dbReference>
<dbReference type="InterPro" id="IPR012340">
    <property type="entry name" value="NA-bd_OB-fold"/>
</dbReference>
<comment type="similarity">
    <text evidence="11">Belongs to the class I-like SAM-binding methyltransferase superfamily. RsmB/NOP family.</text>
</comment>
<feature type="binding site" evidence="11">
    <location>
        <begin position="123"/>
        <end position="129"/>
    </location>
    <ligand>
        <name>S-adenosyl-L-methionine</name>
        <dbReference type="ChEBI" id="CHEBI:59789"/>
    </ligand>
</feature>
<dbReference type="InterPro" id="IPR049560">
    <property type="entry name" value="MeTrfase_RsmB-F_NOP2_cat"/>
</dbReference>
<name>A0A3M7DFD2_HORWE</name>
<dbReference type="Gene3D" id="1.10.3260.10">
    <property type="entry name" value="DNA ligase, ATP-dependent, N-terminal domain"/>
    <property type="match status" value="1"/>
</dbReference>
<dbReference type="EMBL" id="QWIN01000002">
    <property type="protein sequence ID" value="RMY63038.1"/>
    <property type="molecule type" value="Genomic_DNA"/>
</dbReference>
<evidence type="ECO:0000256" key="13">
    <source>
        <dbReference type="RuleBase" id="RU004196"/>
    </source>
</evidence>
<evidence type="ECO:0000256" key="9">
    <source>
        <dbReference type="ARBA" id="ARBA00022884"/>
    </source>
</evidence>
<dbReference type="Proteomes" id="UP000270230">
    <property type="component" value="Unassembled WGS sequence"/>
</dbReference>
<dbReference type="Gene3D" id="3.30.470.30">
    <property type="entry name" value="DNA ligase/mRNA capping enzyme"/>
    <property type="match status" value="1"/>
</dbReference>
<comment type="catalytic activity">
    <reaction evidence="10 12">
        <text>ATP + (deoxyribonucleotide)n-3'-hydroxyl + 5'-phospho-(deoxyribonucleotide)m = (deoxyribonucleotide)n+m + AMP + diphosphate.</text>
        <dbReference type="EC" id="6.5.1.1"/>
    </reaction>
</comment>
<comment type="similarity">
    <text evidence="1 13">Belongs to the ATP-dependent DNA ligase family.</text>
</comment>
<feature type="region of interest" description="Disordered" evidence="14">
    <location>
        <begin position="422"/>
        <end position="443"/>
    </location>
</feature>
<keyword evidence="7 12" id="KW-0547">Nucleotide-binding</keyword>
<keyword evidence="9 11" id="KW-0694">RNA-binding</keyword>
<sequence length="1314" mass="145439">MDFSGFQCRVSANTVPTTLARTTRYTVVPNRYAPSEEFWKAIDTAQIPREELERLELPDVGDAIHIAQSGPLCYAHKTNDDCHFPPPKSASSGLLTHWNLDAASALVASLLNAQPGERILDLCAAPGGKSVCISQSLFPALYADNAIATASSSGLLRSNEAEPRRQKRLMENIHSYVPRAANVQCLRVDGTSSIISGLVVPGGYDKILVDAPCSSERHIIHAHLKAKASGNAAPEMTNWRPGSSKRLAQTQLALLMTALRAVKVGGHVLYATCSLEPTENDGVLEKMLAQVEKDRKKGTVKWNVQLGFTDGEKKAQLEEQLGNWAERTKHGWIVLPDHPSGGRWGPLFFGFITKSANELQVPQAIRLWPLVSANKQDDQDKPRVTLILLEDQLRERYALLCCLDASTGQLSSHKATLKNLRSAMSTPTKRRKKNDYQASPQAARGLDFFFGKQRAKEVKTQESNEHDENGSSAVGETEVHEDYGEEELTDEQLARKLQAQWDEEDRQGAAGPHQPADVGESHTDGEKEPPDKPVQDGNSETFVEPKVEVEAEKSNAFAALGKNTLSLQSATAEEDATSYTIPFDQSPLSFDPQHFLPDLKKQWEAQGRRATYALLTHCFVRVNTTQSRIKIVDTLVNLIRTLIEGDPESLLPAVWLATNSISPPYIDVELGLGGSAISKALKMVCGLDSAALKTLYNKHGDAGDVAFEAKKRQSLTLRKPKPLTIRGVYESLHKIANAKGQGSQDAKQKIVERLVQDARGAEESRYIVRTLVQHLRIGAVKTTMLIALSRAFLLSKPTDACFETKPRGELAKLSKQHLAEVYGRGEELVKACFARRPNYNDLVPALLEVGIDDELLIRCGLAMHIPLRPMLGGITRDLGDMLTKLQGRDFSCEFKYDGQRAQVHCDDAGKVTIFSRHLEVMTEKYPDLVALVPKIRSEGISSFILEGEVVAIDRESGDLKPFQTLANRARKDVVIQSVKVDVCLFAFDLMYLNGEELLNRPFRERRNLLRSLFVEIPNHFSWVKSIDATSADSDTVSDFFKQATDIKCEGIMVKVLDNAQNPELAVDMDLDPEEAPAPLVQPAPTKTKKKATAKSRGKPIGAKEDAEDIADTTKAGTSRRKALLSTYEPDKRLDSWLKVKKDYNTTADTIDLIPVGGWHGQGRKNAWWSPILLACRNEENGTLEVVTKCISGFTDVFYKANKEKYSEDGQNTIARPSFVEYGGEPDVWFEPQEVWEMAFADITLSPTYTAAIGLVSEERGLSLRFPRFLKVREDKSIDEASTNSFLAGLFRKQEARAPVAQAGNVEGEDELYEE</sequence>
<evidence type="ECO:0000256" key="6">
    <source>
        <dbReference type="ARBA" id="ARBA00022705"/>
    </source>
</evidence>
<evidence type="ECO:0000313" key="17">
    <source>
        <dbReference type="EMBL" id="RMY63038.1"/>
    </source>
</evidence>
<keyword evidence="12" id="KW-0234">DNA repair</keyword>
<feature type="domain" description="SAM-dependent MTase RsmB/NOP-type" evidence="16">
    <location>
        <begin position="14"/>
        <end position="355"/>
    </location>
</feature>
<dbReference type="Pfam" id="PF01068">
    <property type="entry name" value="DNA_ligase_A_M"/>
    <property type="match status" value="1"/>
</dbReference>
<dbReference type="InterPro" id="IPR000977">
    <property type="entry name" value="DNA_ligase_ATP-dep"/>
</dbReference>
<dbReference type="GO" id="GO:0003723">
    <property type="term" value="F:RNA binding"/>
    <property type="evidence" value="ECO:0007669"/>
    <property type="project" value="UniProtKB-UniRule"/>
</dbReference>
<dbReference type="GO" id="GO:0006310">
    <property type="term" value="P:DNA recombination"/>
    <property type="evidence" value="ECO:0007669"/>
    <property type="project" value="UniProtKB-KW"/>
</dbReference>
<feature type="binding site" evidence="11">
    <location>
        <position position="189"/>
    </location>
    <ligand>
        <name>S-adenosyl-L-methionine</name>
        <dbReference type="ChEBI" id="CHEBI:59789"/>
    </ligand>
</feature>
<dbReference type="SUPFAM" id="SSF50249">
    <property type="entry name" value="Nucleic acid-binding proteins"/>
    <property type="match status" value="1"/>
</dbReference>
<dbReference type="InterPro" id="IPR050191">
    <property type="entry name" value="ATP-dep_DNA_ligase"/>
</dbReference>
<dbReference type="Gene3D" id="3.40.50.150">
    <property type="entry name" value="Vaccinia Virus protein VP39"/>
    <property type="match status" value="1"/>
</dbReference>
<evidence type="ECO:0000313" key="18">
    <source>
        <dbReference type="Proteomes" id="UP000270230"/>
    </source>
</evidence>
<dbReference type="PRINTS" id="PR02008">
    <property type="entry name" value="RCMTFAMILY"/>
</dbReference>
<dbReference type="InterPro" id="IPR012310">
    <property type="entry name" value="DNA_ligase_ATP-dep_cent"/>
</dbReference>
<evidence type="ECO:0000256" key="14">
    <source>
        <dbReference type="SAM" id="MobiDB-lite"/>
    </source>
</evidence>
<evidence type="ECO:0000256" key="7">
    <source>
        <dbReference type="ARBA" id="ARBA00022741"/>
    </source>
</evidence>
<feature type="compositionally biased region" description="Basic and acidic residues" evidence="14">
    <location>
        <begin position="456"/>
        <end position="469"/>
    </location>
</feature>
<accession>A0A3M7DFD2</accession>
<dbReference type="FunFam" id="1.10.3260.10:FF:000004">
    <property type="entry name" value="DNA ligase"/>
    <property type="match status" value="1"/>
</dbReference>
<evidence type="ECO:0000256" key="4">
    <source>
        <dbReference type="ARBA" id="ARBA00022679"/>
    </source>
</evidence>
<dbReference type="SUPFAM" id="SSF117018">
    <property type="entry name" value="ATP-dependent DNA ligase DNA-binding domain"/>
    <property type="match status" value="1"/>
</dbReference>
<dbReference type="Gene3D" id="3.30.1490.70">
    <property type="match status" value="1"/>
</dbReference>
<keyword evidence="12" id="KW-0227">DNA damage</keyword>
<dbReference type="GO" id="GO:0006281">
    <property type="term" value="P:DNA repair"/>
    <property type="evidence" value="ECO:0007669"/>
    <property type="project" value="UniProtKB-KW"/>
</dbReference>
<dbReference type="GO" id="GO:0071897">
    <property type="term" value="P:DNA biosynthetic process"/>
    <property type="evidence" value="ECO:0007669"/>
    <property type="project" value="InterPro"/>
</dbReference>
<dbReference type="PROSITE" id="PS00697">
    <property type="entry name" value="DNA_LIGASE_A1"/>
    <property type="match status" value="1"/>
</dbReference>